<name>A0A497JKS4_9ARCH</name>
<dbReference type="Gene3D" id="2.60.40.10">
    <property type="entry name" value="Immunoglobulins"/>
    <property type="match status" value="1"/>
</dbReference>
<accession>A0A497JKS4</accession>
<dbReference type="Proteomes" id="UP000278031">
    <property type="component" value="Unassembled WGS sequence"/>
</dbReference>
<gene>
    <name evidence="2" type="ORF">DRO04_01010</name>
</gene>
<dbReference type="InterPro" id="IPR013783">
    <property type="entry name" value="Ig-like_fold"/>
</dbReference>
<organism evidence="2 3">
    <name type="scientific">Candidatus Iainarchaeum sp</name>
    <dbReference type="NCBI Taxonomy" id="3101447"/>
    <lineage>
        <taxon>Archaea</taxon>
        <taxon>Candidatus Iainarchaeota</taxon>
        <taxon>Candidatus Iainarchaeia</taxon>
        <taxon>Candidatus Iainarchaeales</taxon>
        <taxon>Candidatus Iainarchaeaceae</taxon>
        <taxon>Candidatus Iainarchaeum</taxon>
    </lineage>
</organism>
<dbReference type="EMBL" id="QMWP01000027">
    <property type="protein sequence ID" value="RLG70860.1"/>
    <property type="molecule type" value="Genomic_DNA"/>
</dbReference>
<evidence type="ECO:0000313" key="3">
    <source>
        <dbReference type="Proteomes" id="UP000278031"/>
    </source>
</evidence>
<feature type="transmembrane region" description="Helical" evidence="1">
    <location>
        <begin position="46"/>
        <end position="65"/>
    </location>
</feature>
<dbReference type="SUPFAM" id="SSF49478">
    <property type="entry name" value="Cna protein B-type domain"/>
    <property type="match status" value="1"/>
</dbReference>
<dbReference type="AlphaFoldDB" id="A0A497JKS4"/>
<evidence type="ECO:0008006" key="4">
    <source>
        <dbReference type="Google" id="ProtNLM"/>
    </source>
</evidence>
<evidence type="ECO:0000313" key="2">
    <source>
        <dbReference type="EMBL" id="RLG70860.1"/>
    </source>
</evidence>
<evidence type="ECO:0000256" key="1">
    <source>
        <dbReference type="SAM" id="Phobius"/>
    </source>
</evidence>
<proteinExistence type="predicted"/>
<feature type="non-terminal residue" evidence="2">
    <location>
        <position position="1279"/>
    </location>
</feature>
<comment type="caution">
    <text evidence="2">The sequence shown here is derived from an EMBL/GenBank/DDBJ whole genome shotgun (WGS) entry which is preliminary data.</text>
</comment>
<keyword evidence="1" id="KW-1133">Transmembrane helix</keyword>
<reference evidence="2 3" key="1">
    <citation type="submission" date="2018-06" db="EMBL/GenBank/DDBJ databases">
        <title>Extensive metabolic versatility and redundancy in microbially diverse, dynamic hydrothermal sediments.</title>
        <authorList>
            <person name="Dombrowski N."/>
            <person name="Teske A."/>
            <person name="Baker B.J."/>
        </authorList>
    </citation>
    <scope>NUCLEOTIDE SEQUENCE [LARGE SCALE GENOMIC DNA]</scope>
    <source>
        <strain evidence="2">B51_G17</strain>
    </source>
</reference>
<sequence>MGLKEAILEFYYFFEDKYYDIIDAIGEKFPPLLNIVDSIDRVFPSFLLFLLIFFGIIGFLAYNALMPKAPEITQYTLIFKDQKGSPFGRIDVKIYCGEKLLERKTDSYGRLVLTKEECPTKKIKVEALKQTKTVLLKPKTIITLVREKLEKVLRKTIMVQDSKGNPITGKQIKVRFACSKAKPPKPITTYSNVITVDFPSNCGIPSATVFVQGYVSQTQTLLADKVIFSLKSKYAALEAEEEIPEVETPKASILVTVKDFNNNALPNIRVTLYRNSNNTDFEIDSEPTGSNGTVLFSELELGLYKACARDSNGNYLEKCSGFIELSESKQYSVEITMEKNTNISKVSFIVLDANSSQPIVADVILSVYDANAGKTQLIINSQTNYDGTFEYYGIDPSKTYYAAISASGYVATIEQLQIFSKDSNNTQQIFLEKLSIDSNGNPENYANITVNVKDLADNPVSNASVYTHLDNILVNTSVTNANGTITLQGMPLGNYSFSVIHTIGHAEHTQTIDTPGSYTIDINLSGYEATVSFIVKDEGNKTSLENASVKLYSYITGELIKEGITASKVTFTLILYNLCEKFNVEVSKEGYLPYYTTIRICPNQDDSYTFFLKKDSNSLPTPKVTYLEFYCNGSYVADTLIEITYTDGSSEIKYTDANGRIYLNRPLYEIKSVNDVTNACPGTFSYSIYFSDGNSISGITETNISDNSQFQQDNICFFDADGNPLPKDVNITICRTDNSGNCTQCETLQTDHEGCVIVKNWNEICYIKPDYPEPIGPPSINGTTPPLAILYEGKYYELDKKTEATILQAGEQYYLLFPLTIHQASYSGTFTLTPADAVLILDFDNPNTDYFSWDSSSLKVTINSAPPGDYNLWFLVQISPDADEGDSGDVNATLCDNSGNCDYAFLEYGIGASVCNAPFCIGSISFSSNDYSAGVSPPYDSTNQQTAELYENENYTVTLSYFRNNSPNYNNLELKAIHNNQTLFSFNISSLSVGETAANITTNFNPTATGTYNVTLKVYNDDQEIYSDGNFTIKVNSKQELTSGKDVNITPESLCRGTVYNLSISADASYGEEEVNLYCYDSDVNCENYDPQVADDSYKETLNPSGNYTFRSLYTDQYSVCIVEIPENFSHKKFCEEIPVEDCSSQQNLLKRKIEDCIEVNLPSNCTDSTCKVNGTFDFNVTWKDNSDCEYDYLGINIASEALNLDNTSSCLVSPEFVGTKKSGSTNNISRINCTFNLQGLFDITLQVTTPDNDTPIDYNTFEVINENPNASLRLSKYT</sequence>
<keyword evidence="1" id="KW-0472">Membrane</keyword>
<keyword evidence="1" id="KW-0812">Transmembrane</keyword>
<protein>
    <recommendedName>
        <fullName evidence="4">Carboxypeptidase regulatory-like domain-containing protein</fullName>
    </recommendedName>
</protein>